<dbReference type="RefSeq" id="WP_003177909.1">
    <property type="nucleotide sequence ID" value="NZ_CM001558.1"/>
</dbReference>
<protein>
    <submittedName>
        <fullName evidence="1">Uncharacterized protein</fullName>
    </submittedName>
</protein>
<dbReference type="PATRIC" id="fig|1038922.3.peg.4786"/>
<dbReference type="EMBL" id="AGBM01000001">
    <property type="protein sequence ID" value="EJL05289.1"/>
    <property type="molecule type" value="Genomic_DNA"/>
</dbReference>
<gene>
    <name evidence="1" type="ORF">PflQ2_0746</name>
</gene>
<sequence>MFDFLLDEKNFSSLKEYIDFLSGLPDALKEIEQFSDVFRRSGHLLLAPPDGQALTRTAIANKNNWRAIVAVVPSLGAMGRQLVGQTSIFVREFEQVARETPTRQSLGNLDPSRFTPVNFGPMGSNRTSDLMQLLGNLVLRLEECATAVARLKALVVDVSQTIHSIFVRFIDTLTLRLCSCHGPDSKIEIYYALGRVCLPNMQFDPDAYYSQQQRRAKAREHLEMLRTLYVRATSAGNNIADVCHRMGYFLEQMKVELQVNDRQQSLRRAQTSFAQLAHPLRELDGMARALVALSYRLEP</sequence>
<dbReference type="Proteomes" id="UP000007289">
    <property type="component" value="Chromosome"/>
</dbReference>
<reference evidence="1" key="1">
    <citation type="journal article" date="2012" name="PLoS Genet.">
        <title>Comparative Genomics of Plant-Associated Pseudomonas spp.: Insights into Diversity and Inheritance of Traits Involved in Multitrophic Interactions.</title>
        <authorList>
            <person name="Loper J.E."/>
            <person name="Hassan K.A."/>
            <person name="Mavrodi D.V."/>
            <person name="Davis E.W.II."/>
            <person name="Lim C.K."/>
            <person name="Shaffer B.T."/>
            <person name="Elbourne L.D."/>
            <person name="Stockwell V.O."/>
            <person name="Hartney S.L."/>
            <person name="Breakwell K."/>
            <person name="Henkels M.D."/>
            <person name="Tetu S.G."/>
            <person name="Rangel L.I."/>
            <person name="Kidarsa T.A."/>
            <person name="Wilson N.L."/>
            <person name="van de Mortel J.E."/>
            <person name="Song C."/>
            <person name="Blumhagen R."/>
            <person name="Radune D."/>
            <person name="Hostetler J.B."/>
            <person name="Brinkac L.M."/>
            <person name="Durkin A.S."/>
            <person name="Kluepfel D.A."/>
            <person name="Wechter W.P."/>
            <person name="Anderson A.J."/>
            <person name="Kim Y.C."/>
            <person name="Pierson L.S.III."/>
            <person name="Pierson E.A."/>
            <person name="Lindow S.E."/>
            <person name="Kobayashi D.Y."/>
            <person name="Raaijmakers J.M."/>
            <person name="Weller D.M."/>
            <person name="Thomashow L.S."/>
            <person name="Allen A.E."/>
            <person name="Paulsen I.T."/>
        </authorList>
    </citation>
    <scope>NUCLEOTIDE SEQUENCE [LARGE SCALE GENOMIC DNA]</scope>
    <source>
        <strain evidence="1">Q2-87</strain>
    </source>
</reference>
<accession>J2YEE9</accession>
<dbReference type="HOGENOM" id="CLU_930233_0_0_6"/>
<proteinExistence type="predicted"/>
<comment type="caution">
    <text evidence="1">The sequence shown here is derived from an EMBL/GenBank/DDBJ whole genome shotgun (WGS) entry which is preliminary data.</text>
</comment>
<dbReference type="AlphaFoldDB" id="J2YEE9"/>
<organism evidence="1">
    <name type="scientific">Pseudomonas fluorescens (strain Q2-87)</name>
    <dbReference type="NCBI Taxonomy" id="1038922"/>
    <lineage>
        <taxon>Bacteria</taxon>
        <taxon>Pseudomonadati</taxon>
        <taxon>Pseudomonadota</taxon>
        <taxon>Gammaproteobacteria</taxon>
        <taxon>Pseudomonadales</taxon>
        <taxon>Pseudomonadaceae</taxon>
        <taxon>Pseudomonas</taxon>
    </lineage>
</organism>
<name>J2YEE9_PSEFQ</name>
<evidence type="ECO:0000313" key="1">
    <source>
        <dbReference type="EMBL" id="EJL05289.1"/>
    </source>
</evidence>